<comment type="caution">
    <text evidence="2">The sequence shown here is derived from an EMBL/GenBank/DDBJ whole genome shotgun (WGS) entry which is preliminary data.</text>
</comment>
<evidence type="ECO:0000313" key="3">
    <source>
        <dbReference type="Proteomes" id="UP000838756"/>
    </source>
</evidence>
<organism evidence="2 3">
    <name type="scientific">Pararge aegeria aegeria</name>
    <dbReference type="NCBI Taxonomy" id="348720"/>
    <lineage>
        <taxon>Eukaryota</taxon>
        <taxon>Metazoa</taxon>
        <taxon>Ecdysozoa</taxon>
        <taxon>Arthropoda</taxon>
        <taxon>Hexapoda</taxon>
        <taxon>Insecta</taxon>
        <taxon>Pterygota</taxon>
        <taxon>Neoptera</taxon>
        <taxon>Endopterygota</taxon>
        <taxon>Lepidoptera</taxon>
        <taxon>Glossata</taxon>
        <taxon>Ditrysia</taxon>
        <taxon>Papilionoidea</taxon>
        <taxon>Nymphalidae</taxon>
        <taxon>Satyrinae</taxon>
        <taxon>Satyrini</taxon>
        <taxon>Parargina</taxon>
        <taxon>Pararge</taxon>
    </lineage>
</organism>
<reference evidence="2" key="1">
    <citation type="submission" date="2022-03" db="EMBL/GenBank/DDBJ databases">
        <authorList>
            <person name="Lindestad O."/>
        </authorList>
    </citation>
    <scope>NUCLEOTIDE SEQUENCE</scope>
</reference>
<gene>
    <name evidence="2" type="primary">jg5018</name>
    <name evidence="2" type="ORF">PAEG_LOCUS11926</name>
</gene>
<keyword evidence="3" id="KW-1185">Reference proteome</keyword>
<feature type="region of interest" description="Disordered" evidence="1">
    <location>
        <begin position="101"/>
        <end position="120"/>
    </location>
</feature>
<evidence type="ECO:0000313" key="2">
    <source>
        <dbReference type="EMBL" id="CAH2234027.1"/>
    </source>
</evidence>
<proteinExistence type="predicted"/>
<protein>
    <submittedName>
        <fullName evidence="2">Jg5018 protein</fullName>
    </submittedName>
</protein>
<name>A0A8S4RD94_9NEOP</name>
<feature type="region of interest" description="Disordered" evidence="1">
    <location>
        <begin position="1"/>
        <end position="39"/>
    </location>
</feature>
<dbReference type="EMBL" id="CAKXAJ010025021">
    <property type="protein sequence ID" value="CAH2234027.1"/>
    <property type="molecule type" value="Genomic_DNA"/>
</dbReference>
<sequence length="174" mass="18833">MRRSVGELELPTDSGQMTSGESLGAAGSKRPRTVDYGTPYKRPISSSGCPLVKMMMTMMMDCAATSSSCYRYDYLYVIKSEMTGSVGELELPTDSGQITSSESLGAAGNQRPRTVDCGTPYKRPMSSSGCPLVKMMMTMRMDCAATSSSCYRYVANATDTPIPTPKYKLKLTIS</sequence>
<accession>A0A8S4RD94</accession>
<dbReference type="Proteomes" id="UP000838756">
    <property type="component" value="Unassembled WGS sequence"/>
</dbReference>
<evidence type="ECO:0000256" key="1">
    <source>
        <dbReference type="SAM" id="MobiDB-lite"/>
    </source>
</evidence>
<dbReference type="AlphaFoldDB" id="A0A8S4RD94"/>